<dbReference type="Proteomes" id="UP000619479">
    <property type="component" value="Unassembled WGS sequence"/>
</dbReference>
<reference evidence="2" key="1">
    <citation type="submission" date="2021-01" db="EMBL/GenBank/DDBJ databases">
        <title>Whole genome shotgun sequence of Actinoplanes cyaneus NBRC 14990.</title>
        <authorList>
            <person name="Komaki H."/>
            <person name="Tamura T."/>
        </authorList>
    </citation>
    <scope>NUCLEOTIDE SEQUENCE</scope>
    <source>
        <strain evidence="2">NBRC 14990</strain>
    </source>
</reference>
<feature type="region of interest" description="Disordered" evidence="1">
    <location>
        <begin position="1"/>
        <end position="40"/>
    </location>
</feature>
<gene>
    <name evidence="2" type="ORF">Acy02nite_67810</name>
</gene>
<sequence length="81" mass="8742">MGDPELPGDFRGGQLSAAEQGQHPQSDRVREGAQRRLAARPGILRQRHVGESMAGRVDRPTVVGEWQTARKGGILAKVTGE</sequence>
<accession>A0A919M419</accession>
<keyword evidence="3" id="KW-1185">Reference proteome</keyword>
<organism evidence="2 3">
    <name type="scientific">Actinoplanes cyaneus</name>
    <dbReference type="NCBI Taxonomy" id="52696"/>
    <lineage>
        <taxon>Bacteria</taxon>
        <taxon>Bacillati</taxon>
        <taxon>Actinomycetota</taxon>
        <taxon>Actinomycetes</taxon>
        <taxon>Micromonosporales</taxon>
        <taxon>Micromonosporaceae</taxon>
        <taxon>Actinoplanes</taxon>
    </lineage>
</organism>
<evidence type="ECO:0000313" key="2">
    <source>
        <dbReference type="EMBL" id="GID68900.1"/>
    </source>
</evidence>
<evidence type="ECO:0000256" key="1">
    <source>
        <dbReference type="SAM" id="MobiDB-lite"/>
    </source>
</evidence>
<protein>
    <submittedName>
        <fullName evidence="2">Uncharacterized protein</fullName>
    </submittedName>
</protein>
<feature type="compositionally biased region" description="Basic and acidic residues" evidence="1">
    <location>
        <begin position="25"/>
        <end position="34"/>
    </location>
</feature>
<evidence type="ECO:0000313" key="3">
    <source>
        <dbReference type="Proteomes" id="UP000619479"/>
    </source>
</evidence>
<dbReference type="EMBL" id="BOMH01000054">
    <property type="protein sequence ID" value="GID68900.1"/>
    <property type="molecule type" value="Genomic_DNA"/>
</dbReference>
<dbReference type="AlphaFoldDB" id="A0A919M419"/>
<proteinExistence type="predicted"/>
<comment type="caution">
    <text evidence="2">The sequence shown here is derived from an EMBL/GenBank/DDBJ whole genome shotgun (WGS) entry which is preliminary data.</text>
</comment>
<name>A0A919M419_9ACTN</name>